<accession>A0AA39HNZ4</accession>
<gene>
    <name evidence="1" type="ORF">QR680_004509</name>
</gene>
<organism evidence="1 2">
    <name type="scientific">Steinernema hermaphroditum</name>
    <dbReference type="NCBI Taxonomy" id="289476"/>
    <lineage>
        <taxon>Eukaryota</taxon>
        <taxon>Metazoa</taxon>
        <taxon>Ecdysozoa</taxon>
        <taxon>Nematoda</taxon>
        <taxon>Chromadorea</taxon>
        <taxon>Rhabditida</taxon>
        <taxon>Tylenchina</taxon>
        <taxon>Panagrolaimomorpha</taxon>
        <taxon>Strongyloidoidea</taxon>
        <taxon>Steinernematidae</taxon>
        <taxon>Steinernema</taxon>
    </lineage>
</organism>
<evidence type="ECO:0000313" key="1">
    <source>
        <dbReference type="EMBL" id="KAK0409388.1"/>
    </source>
</evidence>
<proteinExistence type="predicted"/>
<name>A0AA39HNZ4_9BILA</name>
<keyword evidence="2" id="KW-1185">Reference proteome</keyword>
<dbReference type="EMBL" id="JAUCMV010000003">
    <property type="protein sequence ID" value="KAK0409388.1"/>
    <property type="molecule type" value="Genomic_DNA"/>
</dbReference>
<comment type="caution">
    <text evidence="1">The sequence shown here is derived from an EMBL/GenBank/DDBJ whole genome shotgun (WGS) entry which is preliminary data.</text>
</comment>
<evidence type="ECO:0000313" key="2">
    <source>
        <dbReference type="Proteomes" id="UP001175271"/>
    </source>
</evidence>
<reference evidence="1" key="1">
    <citation type="submission" date="2023-06" db="EMBL/GenBank/DDBJ databases">
        <title>Genomic analysis of the entomopathogenic nematode Steinernema hermaphroditum.</title>
        <authorList>
            <person name="Schwarz E.M."/>
            <person name="Heppert J.K."/>
            <person name="Baniya A."/>
            <person name="Schwartz H.T."/>
            <person name="Tan C.-H."/>
            <person name="Antoshechkin I."/>
            <person name="Sternberg P.W."/>
            <person name="Goodrich-Blair H."/>
            <person name="Dillman A.R."/>
        </authorList>
    </citation>
    <scope>NUCLEOTIDE SEQUENCE</scope>
    <source>
        <strain evidence="1">PS9179</strain>
        <tissue evidence="1">Whole animal</tissue>
    </source>
</reference>
<sequence>MDTVPTVFIIETQSLMGWTRQLLQLSSEWGRVAAKREKKKPTSLYLKKSAQSDAVFFAFSDGDLWDSIQNNPLCPYYVHEVYFCKEGLAFSHNLVDNPEHLAYHELNPSNLRKLCSILSKNSYGVTLNLVHSVHFDMTRLMPLIWAVPRVIEFSEDKFKGDPTLSLAIFRRAVERGTLLTYAPRGEVAVTQDHLDSFETLAASRVFRRLAFVWSEESEVPYETMLHKLVDKWLHRNDVDRFMMEVSTSKTAVMREMLEAQGLQMDLQDGKMEIFTKEGRRFRVRYVPLASSWFAFTEYFNKISINRKMFR</sequence>
<dbReference type="AlphaFoldDB" id="A0AA39HNZ4"/>
<protein>
    <submittedName>
        <fullName evidence="1">Uncharacterized protein</fullName>
    </submittedName>
</protein>
<dbReference type="Proteomes" id="UP001175271">
    <property type="component" value="Unassembled WGS sequence"/>
</dbReference>